<feature type="transmembrane region" description="Helical" evidence="10">
    <location>
        <begin position="351"/>
        <end position="369"/>
    </location>
</feature>
<gene>
    <name evidence="12" type="ORF">niasHS_013410</name>
</gene>
<feature type="domain" description="Sphingomyelin synthase-like" evidence="11">
    <location>
        <begin position="322"/>
        <end position="393"/>
    </location>
</feature>
<name>A0ABD2I4R1_HETSC</name>
<evidence type="ECO:0000256" key="6">
    <source>
        <dbReference type="ARBA" id="ARBA00022989"/>
    </source>
</evidence>
<keyword evidence="5" id="KW-0746">Sphingolipid metabolism</keyword>
<keyword evidence="8 10" id="KW-0472">Membrane</keyword>
<evidence type="ECO:0000256" key="9">
    <source>
        <dbReference type="SAM" id="MobiDB-lite"/>
    </source>
</evidence>
<dbReference type="Pfam" id="PF14360">
    <property type="entry name" value="PAP2_C"/>
    <property type="match status" value="1"/>
</dbReference>
<dbReference type="PANTHER" id="PTHR21290">
    <property type="entry name" value="SPHINGOMYELIN SYNTHETASE"/>
    <property type="match status" value="1"/>
</dbReference>
<dbReference type="GO" id="GO:0016020">
    <property type="term" value="C:membrane"/>
    <property type="evidence" value="ECO:0007669"/>
    <property type="project" value="UniProtKB-SubCell"/>
</dbReference>
<feature type="transmembrane region" description="Helical" evidence="10">
    <location>
        <begin position="221"/>
        <end position="244"/>
    </location>
</feature>
<dbReference type="GO" id="GO:0006665">
    <property type="term" value="P:sphingolipid metabolic process"/>
    <property type="evidence" value="ECO:0007669"/>
    <property type="project" value="UniProtKB-KW"/>
</dbReference>
<evidence type="ECO:0000256" key="5">
    <source>
        <dbReference type="ARBA" id="ARBA00022919"/>
    </source>
</evidence>
<dbReference type="PANTHER" id="PTHR21290:SF23">
    <property type="entry name" value="PHOSPHATIDYLCHOLINE:CERAMIDE CHOLINEPHOSPHOTRANSFERASE 2"/>
    <property type="match status" value="1"/>
</dbReference>
<proteinExistence type="inferred from homology"/>
<evidence type="ECO:0000256" key="3">
    <source>
        <dbReference type="ARBA" id="ARBA00022679"/>
    </source>
</evidence>
<dbReference type="InterPro" id="IPR025749">
    <property type="entry name" value="Sphingomyelin_synth-like_dom"/>
</dbReference>
<sequence>MGGHRREVSDSHMPLRQSEVQAGTMEMHQELQIRVDSPGNAGRTAPPPMTSSSNSGGSSSGCCNGDIGTGGGGGVGTSADSAQLQHNYGHNYHHHQNNNNYINCTQQNKRHQKPNHQTGLMKMTAVDNVSNRRSRATSTGDEDELTMSGYGGRAANNKKKGLGNNSRQSQFFRSELMKTVVAFLCLAVSAFLNFLLLTIIHDIVPRQPLDDLVWFIIPQQGWAWPVGDVLSTVNSVVGFCIVILHRHRMVILRRVFLIAAILYGLRAIVLGVTFLPPAFENRDKLCRPQMNGTSMYVDEIAARFVTYVVTLGLTSGQPEILCGDLMFSGHTVVLSIMYFTQLRYSPRGLYILRWIALPITFMGIAALVLSGGHYTMDVLIAYWLTSHVFWSYHQQFEMPTAQRTQSALSNIWWFWLCYWFESEVPDTGPIVNDWNWPFAQPRFMHTLMAKLNAKLQ</sequence>
<evidence type="ECO:0000256" key="2">
    <source>
        <dbReference type="ARBA" id="ARBA00005441"/>
    </source>
</evidence>
<evidence type="ECO:0000313" key="12">
    <source>
        <dbReference type="EMBL" id="KAL3075187.1"/>
    </source>
</evidence>
<evidence type="ECO:0000313" key="13">
    <source>
        <dbReference type="Proteomes" id="UP001620645"/>
    </source>
</evidence>
<evidence type="ECO:0000256" key="7">
    <source>
        <dbReference type="ARBA" id="ARBA00023098"/>
    </source>
</evidence>
<accession>A0ABD2I4R1</accession>
<dbReference type="EMBL" id="JBICCN010000355">
    <property type="protein sequence ID" value="KAL3075187.1"/>
    <property type="molecule type" value="Genomic_DNA"/>
</dbReference>
<keyword evidence="4 10" id="KW-0812">Transmembrane</keyword>
<feature type="transmembrane region" description="Helical" evidence="10">
    <location>
        <begin position="180"/>
        <end position="201"/>
    </location>
</feature>
<organism evidence="12 13">
    <name type="scientific">Heterodera schachtii</name>
    <name type="common">Sugarbeet cyst nematode worm</name>
    <name type="synonym">Tylenchus schachtii</name>
    <dbReference type="NCBI Taxonomy" id="97005"/>
    <lineage>
        <taxon>Eukaryota</taxon>
        <taxon>Metazoa</taxon>
        <taxon>Ecdysozoa</taxon>
        <taxon>Nematoda</taxon>
        <taxon>Chromadorea</taxon>
        <taxon>Rhabditida</taxon>
        <taxon>Tylenchina</taxon>
        <taxon>Tylenchomorpha</taxon>
        <taxon>Tylenchoidea</taxon>
        <taxon>Heteroderidae</taxon>
        <taxon>Heteroderinae</taxon>
        <taxon>Heterodera</taxon>
    </lineage>
</organism>
<evidence type="ECO:0000259" key="11">
    <source>
        <dbReference type="Pfam" id="PF14360"/>
    </source>
</evidence>
<feature type="transmembrane region" description="Helical" evidence="10">
    <location>
        <begin position="320"/>
        <end position="339"/>
    </location>
</feature>
<keyword evidence="7" id="KW-0443">Lipid metabolism</keyword>
<feature type="compositionally biased region" description="Polar residues" evidence="9">
    <location>
        <begin position="128"/>
        <end position="139"/>
    </location>
</feature>
<evidence type="ECO:0000256" key="1">
    <source>
        <dbReference type="ARBA" id="ARBA00004141"/>
    </source>
</evidence>
<feature type="region of interest" description="Disordered" evidence="9">
    <location>
        <begin position="37"/>
        <end position="63"/>
    </location>
</feature>
<reference evidence="12 13" key="1">
    <citation type="submission" date="2024-10" db="EMBL/GenBank/DDBJ databases">
        <authorList>
            <person name="Kim D."/>
        </authorList>
    </citation>
    <scope>NUCLEOTIDE SEQUENCE [LARGE SCALE GENOMIC DNA]</scope>
    <source>
        <strain evidence="12">Taebaek</strain>
    </source>
</reference>
<evidence type="ECO:0000256" key="8">
    <source>
        <dbReference type="ARBA" id="ARBA00023136"/>
    </source>
</evidence>
<comment type="caution">
    <text evidence="12">The sequence shown here is derived from an EMBL/GenBank/DDBJ whole genome shotgun (WGS) entry which is preliminary data.</text>
</comment>
<evidence type="ECO:0000256" key="10">
    <source>
        <dbReference type="SAM" id="Phobius"/>
    </source>
</evidence>
<evidence type="ECO:0000256" key="4">
    <source>
        <dbReference type="ARBA" id="ARBA00022692"/>
    </source>
</evidence>
<dbReference type="InterPro" id="IPR045221">
    <property type="entry name" value="Sphingomyelin_synth-like"/>
</dbReference>
<comment type="subcellular location">
    <subcellularLocation>
        <location evidence="1">Membrane</location>
        <topology evidence="1">Multi-pass membrane protein</topology>
    </subcellularLocation>
</comment>
<feature type="compositionally biased region" description="Low complexity" evidence="9">
    <location>
        <begin position="51"/>
        <end position="63"/>
    </location>
</feature>
<keyword evidence="6 10" id="KW-1133">Transmembrane helix</keyword>
<feature type="transmembrane region" description="Helical" evidence="10">
    <location>
        <begin position="256"/>
        <end position="275"/>
    </location>
</feature>
<dbReference type="GO" id="GO:0016740">
    <property type="term" value="F:transferase activity"/>
    <property type="evidence" value="ECO:0007669"/>
    <property type="project" value="UniProtKB-KW"/>
</dbReference>
<keyword evidence="3" id="KW-0808">Transferase</keyword>
<protein>
    <recommendedName>
        <fullName evidence="11">Sphingomyelin synthase-like domain-containing protein</fullName>
    </recommendedName>
</protein>
<dbReference type="Proteomes" id="UP001620645">
    <property type="component" value="Unassembled WGS sequence"/>
</dbReference>
<keyword evidence="13" id="KW-1185">Reference proteome</keyword>
<comment type="similarity">
    <text evidence="2">Belongs to the sphingomyelin synthase family.</text>
</comment>
<feature type="region of interest" description="Disordered" evidence="9">
    <location>
        <begin position="128"/>
        <end position="164"/>
    </location>
</feature>
<dbReference type="AlphaFoldDB" id="A0ABD2I4R1"/>